<organism evidence="6 7">
    <name type="scientific">Niveispirillum lacus</name>
    <dbReference type="NCBI Taxonomy" id="1981099"/>
    <lineage>
        <taxon>Bacteria</taxon>
        <taxon>Pseudomonadati</taxon>
        <taxon>Pseudomonadota</taxon>
        <taxon>Alphaproteobacteria</taxon>
        <taxon>Rhodospirillales</taxon>
        <taxon>Azospirillaceae</taxon>
        <taxon>Niveispirillum</taxon>
    </lineage>
</organism>
<accession>A0A255Z4K7</accession>
<dbReference type="Pfam" id="PF03466">
    <property type="entry name" value="LysR_substrate"/>
    <property type="match status" value="1"/>
</dbReference>
<dbReference type="OrthoDB" id="9789529at2"/>
<dbReference type="Pfam" id="PF00126">
    <property type="entry name" value="HTH_1"/>
    <property type="match status" value="1"/>
</dbReference>
<dbReference type="InterPro" id="IPR000847">
    <property type="entry name" value="LysR_HTH_N"/>
</dbReference>
<gene>
    <name evidence="6" type="ORF">CHU95_04265</name>
</gene>
<sequence>MLDLESVRLFALVAEYGNLTRAAQAAGTVQPVVSQRIKSLEGVLGKRLLDRSPRLVRLTEAGAAFLDHARTLLAAHDAAIAAVDIVPSHITIGFSDHALGAHFDLTLKRVRMALPPHATMAVHLGQSADIRDRFEGGLIDLAIVRREHGAEGGEILGTDALQWRVPPGWSWSDGPLPLVLLPPPCSVRAVAIRLLEQAGIPWRETFTGGSCLALVAAVRAGLGVAPLGNIIGGGLAVVPASTGVPPLPPSQIVMLARTPNLTTSAAARALAASVRDLLA</sequence>
<dbReference type="RefSeq" id="WP_094454061.1">
    <property type="nucleotide sequence ID" value="NZ_NOXU01000022.1"/>
</dbReference>
<dbReference type="PROSITE" id="PS50931">
    <property type="entry name" value="HTH_LYSR"/>
    <property type="match status" value="1"/>
</dbReference>
<keyword evidence="2" id="KW-0805">Transcription regulation</keyword>
<dbReference type="GO" id="GO:0003677">
    <property type="term" value="F:DNA binding"/>
    <property type="evidence" value="ECO:0007669"/>
    <property type="project" value="UniProtKB-KW"/>
</dbReference>
<proteinExistence type="inferred from homology"/>
<dbReference type="InterPro" id="IPR005119">
    <property type="entry name" value="LysR_subst-bd"/>
</dbReference>
<dbReference type="AlphaFoldDB" id="A0A255Z4K7"/>
<dbReference type="EMBL" id="NOXU01000022">
    <property type="protein sequence ID" value="OYQ36447.1"/>
    <property type="molecule type" value="Genomic_DNA"/>
</dbReference>
<evidence type="ECO:0000256" key="1">
    <source>
        <dbReference type="ARBA" id="ARBA00009437"/>
    </source>
</evidence>
<dbReference type="InterPro" id="IPR036388">
    <property type="entry name" value="WH-like_DNA-bd_sf"/>
</dbReference>
<evidence type="ECO:0000256" key="3">
    <source>
        <dbReference type="ARBA" id="ARBA00023125"/>
    </source>
</evidence>
<protein>
    <submittedName>
        <fullName evidence="6">LuxR family transcriptional regulator</fullName>
    </submittedName>
</protein>
<dbReference type="Proteomes" id="UP000216998">
    <property type="component" value="Unassembled WGS sequence"/>
</dbReference>
<keyword evidence="3" id="KW-0238">DNA-binding</keyword>
<evidence type="ECO:0000313" key="6">
    <source>
        <dbReference type="EMBL" id="OYQ36447.1"/>
    </source>
</evidence>
<keyword evidence="7" id="KW-1185">Reference proteome</keyword>
<evidence type="ECO:0000313" key="7">
    <source>
        <dbReference type="Proteomes" id="UP000216998"/>
    </source>
</evidence>
<evidence type="ECO:0000256" key="2">
    <source>
        <dbReference type="ARBA" id="ARBA00023015"/>
    </source>
</evidence>
<evidence type="ECO:0000256" key="4">
    <source>
        <dbReference type="ARBA" id="ARBA00023163"/>
    </source>
</evidence>
<dbReference type="PANTHER" id="PTHR30579:SF7">
    <property type="entry name" value="HTH-TYPE TRANSCRIPTIONAL REGULATOR LRHA-RELATED"/>
    <property type="match status" value="1"/>
</dbReference>
<comment type="caution">
    <text evidence="6">The sequence shown here is derived from an EMBL/GenBank/DDBJ whole genome shotgun (WGS) entry which is preliminary data.</text>
</comment>
<comment type="similarity">
    <text evidence="1">Belongs to the LysR transcriptional regulatory family.</text>
</comment>
<dbReference type="SUPFAM" id="SSF46785">
    <property type="entry name" value="Winged helix' DNA-binding domain"/>
    <property type="match status" value="1"/>
</dbReference>
<feature type="domain" description="HTH lysR-type" evidence="5">
    <location>
        <begin position="2"/>
        <end position="59"/>
    </location>
</feature>
<dbReference type="FunFam" id="1.10.10.10:FF:000001">
    <property type="entry name" value="LysR family transcriptional regulator"/>
    <property type="match status" value="1"/>
</dbReference>
<dbReference type="PANTHER" id="PTHR30579">
    <property type="entry name" value="TRANSCRIPTIONAL REGULATOR"/>
    <property type="match status" value="1"/>
</dbReference>
<dbReference type="GO" id="GO:0003700">
    <property type="term" value="F:DNA-binding transcription factor activity"/>
    <property type="evidence" value="ECO:0007669"/>
    <property type="project" value="InterPro"/>
</dbReference>
<dbReference type="Gene3D" id="3.40.190.10">
    <property type="entry name" value="Periplasmic binding protein-like II"/>
    <property type="match status" value="2"/>
</dbReference>
<dbReference type="InterPro" id="IPR050176">
    <property type="entry name" value="LTTR"/>
</dbReference>
<keyword evidence="4" id="KW-0804">Transcription</keyword>
<name>A0A255Z4K7_9PROT</name>
<reference evidence="6 7" key="1">
    <citation type="submission" date="2017-07" db="EMBL/GenBank/DDBJ databases">
        <title>Niveispirillum cyanobacteriorum sp. nov., isolated from cyanobacterial aggregates in a eutrophic lake.</title>
        <authorList>
            <person name="Cai H."/>
        </authorList>
    </citation>
    <scope>NUCLEOTIDE SEQUENCE [LARGE SCALE GENOMIC DNA]</scope>
    <source>
        <strain evidence="7">TH1-14</strain>
    </source>
</reference>
<dbReference type="Gene3D" id="1.10.10.10">
    <property type="entry name" value="Winged helix-like DNA-binding domain superfamily/Winged helix DNA-binding domain"/>
    <property type="match status" value="1"/>
</dbReference>
<evidence type="ECO:0000259" key="5">
    <source>
        <dbReference type="PROSITE" id="PS50931"/>
    </source>
</evidence>
<dbReference type="SUPFAM" id="SSF53850">
    <property type="entry name" value="Periplasmic binding protein-like II"/>
    <property type="match status" value="1"/>
</dbReference>
<dbReference type="InterPro" id="IPR036390">
    <property type="entry name" value="WH_DNA-bd_sf"/>
</dbReference>
<dbReference type="PRINTS" id="PR00039">
    <property type="entry name" value="HTHLYSR"/>
</dbReference>